<dbReference type="OrthoDB" id="7014873at2"/>
<gene>
    <name evidence="4" type="ORF">SAMN04490203_0463</name>
    <name evidence="3" type="ORF">TU78_10370</name>
</gene>
<organism evidence="3 5">
    <name type="scientific">Pseudomonas taetrolens</name>
    <dbReference type="NCBI Taxonomy" id="47884"/>
    <lineage>
        <taxon>Bacteria</taxon>
        <taxon>Pseudomonadati</taxon>
        <taxon>Pseudomonadota</taxon>
        <taxon>Gammaproteobacteria</taxon>
        <taxon>Pseudomonadales</taxon>
        <taxon>Pseudomonadaceae</taxon>
        <taxon>Pseudomonas</taxon>
    </lineage>
</organism>
<evidence type="ECO:0000256" key="1">
    <source>
        <dbReference type="SAM" id="SignalP"/>
    </source>
</evidence>
<sequence>MKSILLALALISSGVHAADDGDYNPCDAVENDKQTLACSEYSRSAAEQLLTENYQSLQARMTQLYGENPTQLNNITSKIKTAQALWLHQRDADCAIVVFPNTAGTQAFSIAQNDCIARVSDDRSEFLESIGQE</sequence>
<reference evidence="3 5" key="1">
    <citation type="submission" date="2015-02" db="EMBL/GenBank/DDBJ databases">
        <title>Pseudomonas helleri sp. nov. and Pseudomonas weihenstephanensis sp. nov., isolated from raw cows milk.</title>
        <authorList>
            <person name="von Neubeck M."/>
            <person name="Huptas C."/>
            <person name="Wenning M."/>
            <person name="Scherer S."/>
        </authorList>
    </citation>
    <scope>NUCLEOTIDE SEQUENCE [LARGE SCALE GENOMIC DNA]</scope>
    <source>
        <strain evidence="3 5">DSM 21104</strain>
    </source>
</reference>
<keyword evidence="6" id="KW-1185">Reference proteome</keyword>
<evidence type="ECO:0000313" key="6">
    <source>
        <dbReference type="Proteomes" id="UP000183155"/>
    </source>
</evidence>
<dbReference type="Gene3D" id="1.20.1270.180">
    <property type="match status" value="1"/>
</dbReference>
<dbReference type="InterPro" id="IPR009739">
    <property type="entry name" value="LprI-like_N"/>
</dbReference>
<reference evidence="4 6" key="2">
    <citation type="submission" date="2016-10" db="EMBL/GenBank/DDBJ databases">
        <authorList>
            <person name="Varghese N."/>
            <person name="Submissions S."/>
        </authorList>
    </citation>
    <scope>NUCLEOTIDE SEQUENCE [LARGE SCALE GENOMIC DNA]</scope>
    <source>
        <strain evidence="4 6">BS3652</strain>
    </source>
</reference>
<dbReference type="AlphaFoldDB" id="A0A0J6GQH2"/>
<dbReference type="Proteomes" id="UP000036395">
    <property type="component" value="Unassembled WGS sequence"/>
</dbReference>
<feature type="chain" id="PRO_5005272645" evidence="1">
    <location>
        <begin position="18"/>
        <end position="133"/>
    </location>
</feature>
<dbReference type="Proteomes" id="UP000183155">
    <property type="component" value="Unassembled WGS sequence"/>
</dbReference>
<comment type="caution">
    <text evidence="3">The sequence shown here is derived from an EMBL/GenBank/DDBJ whole genome shotgun (WGS) entry which is preliminary data.</text>
</comment>
<evidence type="ECO:0000259" key="2">
    <source>
        <dbReference type="Pfam" id="PF07007"/>
    </source>
</evidence>
<dbReference type="RefSeq" id="WP_048380873.1">
    <property type="nucleotide sequence ID" value="NZ_CAXAOF010000012.1"/>
</dbReference>
<feature type="signal peptide" evidence="1">
    <location>
        <begin position="1"/>
        <end position="17"/>
    </location>
</feature>
<evidence type="ECO:0000313" key="5">
    <source>
        <dbReference type="Proteomes" id="UP000036395"/>
    </source>
</evidence>
<evidence type="ECO:0000313" key="4">
    <source>
        <dbReference type="EMBL" id="SEB51169.1"/>
    </source>
</evidence>
<accession>A0A0J6GQH2</accession>
<dbReference type="STRING" id="47884.SAMN04490203_0463"/>
<proteinExistence type="predicted"/>
<dbReference type="Pfam" id="PF07007">
    <property type="entry name" value="LprI"/>
    <property type="match status" value="1"/>
</dbReference>
<name>A0A0J6GQH2_PSETA</name>
<keyword evidence="1" id="KW-0732">Signal</keyword>
<protein>
    <submittedName>
        <fullName evidence="4">Uncharacterized conserved protein YecT, DUF1311 family</fullName>
    </submittedName>
</protein>
<dbReference type="EMBL" id="FNRS01000001">
    <property type="protein sequence ID" value="SEB51169.1"/>
    <property type="molecule type" value="Genomic_DNA"/>
</dbReference>
<dbReference type="PATRIC" id="fig|47884.3.peg.2505"/>
<dbReference type="EMBL" id="JYLA01000004">
    <property type="protein sequence ID" value="KMM84613.1"/>
    <property type="molecule type" value="Genomic_DNA"/>
</dbReference>
<evidence type="ECO:0000313" key="3">
    <source>
        <dbReference type="EMBL" id="KMM84613.1"/>
    </source>
</evidence>
<feature type="domain" description="Lysozyme inhibitor LprI-like N-terminal" evidence="2">
    <location>
        <begin position="26"/>
        <end position="127"/>
    </location>
</feature>